<feature type="transmembrane region" description="Helical" evidence="2">
    <location>
        <begin position="246"/>
        <end position="270"/>
    </location>
</feature>
<dbReference type="PANTHER" id="PTHR11439:SF524">
    <property type="entry name" value="RNA-DIRECTED DNA POLYMERASE, PROTEIN KINASE RLK-PELLE-DLSV FAMILY"/>
    <property type="match status" value="1"/>
</dbReference>
<organism evidence="4 5">
    <name type="scientific">Centaurea solstitialis</name>
    <name type="common">yellow star-thistle</name>
    <dbReference type="NCBI Taxonomy" id="347529"/>
    <lineage>
        <taxon>Eukaryota</taxon>
        <taxon>Viridiplantae</taxon>
        <taxon>Streptophyta</taxon>
        <taxon>Embryophyta</taxon>
        <taxon>Tracheophyta</taxon>
        <taxon>Spermatophyta</taxon>
        <taxon>Magnoliopsida</taxon>
        <taxon>eudicotyledons</taxon>
        <taxon>Gunneridae</taxon>
        <taxon>Pentapetalae</taxon>
        <taxon>asterids</taxon>
        <taxon>campanulids</taxon>
        <taxon>Asterales</taxon>
        <taxon>Asteraceae</taxon>
        <taxon>Carduoideae</taxon>
        <taxon>Cardueae</taxon>
        <taxon>Centaureinae</taxon>
        <taxon>Centaurea</taxon>
    </lineage>
</organism>
<dbReference type="Proteomes" id="UP001172457">
    <property type="component" value="Chromosome 3"/>
</dbReference>
<dbReference type="InterPro" id="IPR013103">
    <property type="entry name" value="RVT_2"/>
</dbReference>
<dbReference type="PANTHER" id="PTHR11439">
    <property type="entry name" value="GAG-POL-RELATED RETROTRANSPOSON"/>
    <property type="match status" value="1"/>
</dbReference>
<dbReference type="SUPFAM" id="SSF56672">
    <property type="entry name" value="DNA/RNA polymerases"/>
    <property type="match status" value="1"/>
</dbReference>
<proteinExistence type="predicted"/>
<sequence>MTTSSPSSTLTAPTASQLVFALTNVYSQFNFKLCPDGSKYKLWRHIFLDICKGAKIHGHITGKSKPAGDDEDWEAIDSRIKCWFYSTCDANLLQIISSDNYTAKNLWDKLDEFFLNNKMSRMLQLQEQFRNTKRGTSSVTDLYHNLKNLADVIQAIRDTRRLSLGVRLLSRAFYVRPRAIIWCWSSLTVIHDADLLFVWSTTVAFCTSAMSAQSPPDNNFYMDSGATRHMTFNQGTMHSLTCNSNFIQVVFFSAVTVTITISIPSFPPLLSLHLRRPMLLSALTPGIGRLVIRVLLFFSFLCLASLYLVLAECTIRTINNTLRMSLIQASLPPTFWVEAHLSYVHTFNLLQPTTIQHKTPFEVLFSFFPTYSHPRVFGCLCYPNTSPTSPQKHAPRSSACVYLGPITDHRRYRYLDLITQKDYDAFAIDDSLPSRSPIVDTSSPPPDAGPSASVSSSQSPPAEPSGTSSTPSTLAATSGHPMTARSQALTSLNRSSTFRVTCDISPIPRSAAEAMCDPHWQAAMDAEMAALLSNHTWDLVPKPSNANIVGSRWLYHHKFDGNRHLERYKGRLVSQGFSQQLGLDFNDIFSPVVKPATICTVLSISISRNWPIHQLNVKNAFLHGDLTETVYMRQPPGYIDSNFPDHVCRLRKALYGLNTPTDTKTKLAADGEPVPDPTLYRSLVGALQYLTFTRPDIAYAVQQGTLSHGLHIKALAVDCLVAYSDADWVPSTHPSTSGFCDYLGHNLVSWSSKRRNVVSRSSAEAEYWGIANVVAETAWLRNLLLELSCPLSRAIVVFCDNVSAMYLASNPVLHQRTKHVEIDLHFDRERVAIGHVRVLHVPSAYQYADTFTKGLPTSLFLDFRNSLNIRLPPDQATGVC</sequence>
<dbReference type="InterPro" id="IPR012337">
    <property type="entry name" value="RNaseH-like_sf"/>
</dbReference>
<keyword evidence="2" id="KW-1133">Transmembrane helix</keyword>
<protein>
    <recommendedName>
        <fullName evidence="3">Reverse transcriptase Ty1/copia-type domain-containing protein</fullName>
    </recommendedName>
</protein>
<dbReference type="SUPFAM" id="SSF53098">
    <property type="entry name" value="Ribonuclease H-like"/>
    <property type="match status" value="1"/>
</dbReference>
<reference evidence="4" key="1">
    <citation type="submission" date="2023-03" db="EMBL/GenBank/DDBJ databases">
        <title>Chromosome-scale reference genome and RAD-based genetic map of yellow starthistle (Centaurea solstitialis) reveal putative structural variation and QTLs associated with invader traits.</title>
        <authorList>
            <person name="Reatini B."/>
            <person name="Cang F.A."/>
            <person name="Jiang Q."/>
            <person name="Mckibben M.T.W."/>
            <person name="Barker M.S."/>
            <person name="Rieseberg L.H."/>
            <person name="Dlugosch K.M."/>
        </authorList>
    </citation>
    <scope>NUCLEOTIDE SEQUENCE</scope>
    <source>
        <strain evidence="4">CAN-66</strain>
        <tissue evidence="4">Leaf</tissue>
    </source>
</reference>
<evidence type="ECO:0000256" key="2">
    <source>
        <dbReference type="SAM" id="Phobius"/>
    </source>
</evidence>
<name>A0AA38TRW3_9ASTR</name>
<dbReference type="EMBL" id="JARYMX010000003">
    <property type="protein sequence ID" value="KAJ9556497.1"/>
    <property type="molecule type" value="Genomic_DNA"/>
</dbReference>
<evidence type="ECO:0000256" key="1">
    <source>
        <dbReference type="SAM" id="MobiDB-lite"/>
    </source>
</evidence>
<feature type="region of interest" description="Disordered" evidence="1">
    <location>
        <begin position="435"/>
        <end position="490"/>
    </location>
</feature>
<gene>
    <name evidence="4" type="ORF">OSB04_011111</name>
</gene>
<dbReference type="InterPro" id="IPR043502">
    <property type="entry name" value="DNA/RNA_pol_sf"/>
</dbReference>
<evidence type="ECO:0000313" key="4">
    <source>
        <dbReference type="EMBL" id="KAJ9556497.1"/>
    </source>
</evidence>
<comment type="caution">
    <text evidence="4">The sequence shown here is derived from an EMBL/GenBank/DDBJ whole genome shotgun (WGS) entry which is preliminary data.</text>
</comment>
<dbReference type="AlphaFoldDB" id="A0AA38TRW3"/>
<evidence type="ECO:0000259" key="3">
    <source>
        <dbReference type="Pfam" id="PF07727"/>
    </source>
</evidence>
<evidence type="ECO:0000313" key="5">
    <source>
        <dbReference type="Proteomes" id="UP001172457"/>
    </source>
</evidence>
<feature type="compositionally biased region" description="Low complexity" evidence="1">
    <location>
        <begin position="449"/>
        <end position="478"/>
    </location>
</feature>
<feature type="transmembrane region" description="Helical" evidence="2">
    <location>
        <begin position="290"/>
        <end position="310"/>
    </location>
</feature>
<feature type="domain" description="Reverse transcriptase Ty1/copia-type" evidence="3">
    <location>
        <begin position="534"/>
        <end position="658"/>
    </location>
</feature>
<accession>A0AA38TRW3</accession>
<keyword evidence="2" id="KW-0472">Membrane</keyword>
<keyword evidence="2" id="KW-0812">Transmembrane</keyword>
<dbReference type="CDD" id="cd09272">
    <property type="entry name" value="RNase_HI_RT_Ty1"/>
    <property type="match status" value="1"/>
</dbReference>
<dbReference type="Pfam" id="PF07727">
    <property type="entry name" value="RVT_2"/>
    <property type="match status" value="1"/>
</dbReference>
<keyword evidence="5" id="KW-1185">Reference proteome</keyword>